<feature type="transmembrane region" description="Helical" evidence="7">
    <location>
        <begin position="325"/>
        <end position="346"/>
    </location>
</feature>
<evidence type="ECO:0000256" key="1">
    <source>
        <dbReference type="ARBA" id="ARBA00004651"/>
    </source>
</evidence>
<feature type="transmembrane region" description="Helical" evidence="7">
    <location>
        <begin position="58"/>
        <end position="79"/>
    </location>
</feature>
<feature type="transmembrane region" description="Helical" evidence="7">
    <location>
        <begin position="174"/>
        <end position="193"/>
    </location>
</feature>
<evidence type="ECO:0000256" key="6">
    <source>
        <dbReference type="ARBA" id="ARBA00023136"/>
    </source>
</evidence>
<keyword evidence="6 7" id="KW-0472">Membrane</keyword>
<dbReference type="PANTHER" id="PTHR30353">
    <property type="entry name" value="INNER MEMBRANE PROTEIN DEDA-RELATED"/>
    <property type="match status" value="1"/>
</dbReference>
<organism evidence="9 10">
    <name type="scientific">Ferirhizobium litorale</name>
    <dbReference type="NCBI Taxonomy" id="2927786"/>
    <lineage>
        <taxon>Bacteria</taxon>
        <taxon>Pseudomonadati</taxon>
        <taxon>Pseudomonadota</taxon>
        <taxon>Alphaproteobacteria</taxon>
        <taxon>Hyphomicrobiales</taxon>
        <taxon>Rhizobiaceae</taxon>
        <taxon>Ferirhizobium</taxon>
    </lineage>
</organism>
<proteinExistence type="inferred from homology"/>
<dbReference type="InterPro" id="IPR025902">
    <property type="entry name" value="LssY-like-C_dom"/>
</dbReference>
<feature type="transmembrane region" description="Helical" evidence="7">
    <location>
        <begin position="142"/>
        <end position="168"/>
    </location>
</feature>
<feature type="transmembrane region" description="Helical" evidence="7">
    <location>
        <begin position="451"/>
        <end position="469"/>
    </location>
</feature>
<evidence type="ECO:0000259" key="8">
    <source>
        <dbReference type="SMART" id="SM00014"/>
    </source>
</evidence>
<keyword evidence="5 7" id="KW-1133">Transmembrane helix</keyword>
<feature type="transmembrane region" description="Helical" evidence="7">
    <location>
        <begin position="421"/>
        <end position="439"/>
    </location>
</feature>
<dbReference type="Proteomes" id="UP001161580">
    <property type="component" value="Unassembled WGS sequence"/>
</dbReference>
<dbReference type="PANTHER" id="PTHR30353:SF15">
    <property type="entry name" value="INNER MEMBRANE PROTEIN YABI"/>
    <property type="match status" value="1"/>
</dbReference>
<name>A0AAE3U0A3_9HYPH</name>
<evidence type="ECO:0000256" key="3">
    <source>
        <dbReference type="ARBA" id="ARBA00022475"/>
    </source>
</evidence>
<dbReference type="InterPro" id="IPR032818">
    <property type="entry name" value="DedA-like"/>
</dbReference>
<dbReference type="EMBL" id="JALDYZ010000002">
    <property type="protein sequence ID" value="MDI7921116.1"/>
    <property type="molecule type" value="Genomic_DNA"/>
</dbReference>
<dbReference type="SMART" id="SM00014">
    <property type="entry name" value="acidPPc"/>
    <property type="match status" value="1"/>
</dbReference>
<sequence>MSYVAEFISFIQAYPHLAYGAALLLAFCESLPLLGAVVPGTAIIIGLAALVPSGVLKLAPLVAAATTGAMLGDGLSFWLGRRYNRQILHQWPFHHYPEVIERSEAFFRKHGTASVFLARFVPGIRAFVPLVAGILQMPARRFYLVNILSAIVWAPSHILPGVLLGAFVHSAGAAAGRLAILIGIVLVLLWATVRLVRLGIGWGVPLLHSGLNRLAFWSNSHDNWLTRRISALVDRSKRETAVLAGLAFLLIASGWLFVEILDAVVNDDAIVNVDLAIYQFLQKLRTPLGDSLMVGVTELGDTRVVIAVTAAVLLWLVWKRAWGTAAYWLAAVAVASSFNTVIKAAVHRSRPVEELYAGWSNFSFPSGHSTTNAALYGFLAFLICRRLSLVQGVLVAFAATAIAVLIGFSRVYLGAHWFSDVAGGLAFAASWLTLLSIAYMHHRSSDEATDGLLVVAVVAVTVAGGFNIYSHHATDMKRYAIRYEAPLADVADWWGLGWQSLPQRRIDFTGEVEEPLTLQWAGTVAELEANLAKAGWRPPVPWSVTSALQWLSPGVTPLQLPVFPSLDRGHMPSLVLVRADSKNEGTSRYVLRLWITDKRSGDMALWVGSVVEEQLSHRLLLFTYPVTSDGMNRPRDILLPALPGARLAYRQDFDRDGEWDGGVVLSRGSSSGIE</sequence>
<dbReference type="SUPFAM" id="SSF48317">
    <property type="entry name" value="Acid phosphatase/Vanadium-dependent haloperoxidase"/>
    <property type="match status" value="1"/>
</dbReference>
<feature type="transmembrane region" description="Helical" evidence="7">
    <location>
        <begin position="366"/>
        <end position="384"/>
    </location>
</feature>
<feature type="transmembrane region" description="Helical" evidence="7">
    <location>
        <begin position="240"/>
        <end position="258"/>
    </location>
</feature>
<feature type="domain" description="Phosphatidic acid phosphatase type 2/haloperoxidase" evidence="8">
    <location>
        <begin position="325"/>
        <end position="436"/>
    </location>
</feature>
<evidence type="ECO:0000256" key="2">
    <source>
        <dbReference type="ARBA" id="ARBA00010792"/>
    </source>
</evidence>
<dbReference type="RefSeq" id="WP_311785301.1">
    <property type="nucleotide sequence ID" value="NZ_JALDYY010000002.1"/>
</dbReference>
<feature type="transmembrane region" description="Helical" evidence="7">
    <location>
        <begin position="393"/>
        <end position="415"/>
    </location>
</feature>
<keyword evidence="10" id="KW-1185">Reference proteome</keyword>
<feature type="transmembrane region" description="Helical" evidence="7">
    <location>
        <begin position="302"/>
        <end position="318"/>
    </location>
</feature>
<comment type="subcellular location">
    <subcellularLocation>
        <location evidence="1">Cell membrane</location>
        <topology evidence="1">Multi-pass membrane protein</topology>
    </subcellularLocation>
</comment>
<evidence type="ECO:0000256" key="4">
    <source>
        <dbReference type="ARBA" id="ARBA00022692"/>
    </source>
</evidence>
<dbReference type="GO" id="GO:0005886">
    <property type="term" value="C:plasma membrane"/>
    <property type="evidence" value="ECO:0007669"/>
    <property type="project" value="UniProtKB-SubCell"/>
</dbReference>
<evidence type="ECO:0000256" key="7">
    <source>
        <dbReference type="SAM" id="Phobius"/>
    </source>
</evidence>
<feature type="transmembrane region" description="Helical" evidence="7">
    <location>
        <begin position="7"/>
        <end position="27"/>
    </location>
</feature>
<dbReference type="Gene3D" id="1.20.144.10">
    <property type="entry name" value="Phosphatidic acid phosphatase type 2/haloperoxidase"/>
    <property type="match status" value="2"/>
</dbReference>
<evidence type="ECO:0000313" key="10">
    <source>
        <dbReference type="Proteomes" id="UP001161580"/>
    </source>
</evidence>
<dbReference type="Pfam" id="PF01569">
    <property type="entry name" value="PAP2"/>
    <property type="match status" value="1"/>
</dbReference>
<gene>
    <name evidence="9" type="ORF">MRS75_03345</name>
</gene>
<dbReference type="CDD" id="cd03392">
    <property type="entry name" value="PAP2_like_2"/>
    <property type="match status" value="1"/>
</dbReference>
<dbReference type="InterPro" id="IPR036938">
    <property type="entry name" value="PAP2/HPO_sf"/>
</dbReference>
<protein>
    <submittedName>
        <fullName evidence="9">VTT domain-containing protein</fullName>
    </submittedName>
</protein>
<feature type="transmembrane region" description="Helical" evidence="7">
    <location>
        <begin position="33"/>
        <end position="51"/>
    </location>
</feature>
<keyword evidence="3" id="KW-1003">Cell membrane</keyword>
<dbReference type="Pfam" id="PF09335">
    <property type="entry name" value="VTT_dom"/>
    <property type="match status" value="1"/>
</dbReference>
<comment type="similarity">
    <text evidence="2">Belongs to the DedA family.</text>
</comment>
<dbReference type="InterPro" id="IPR000326">
    <property type="entry name" value="PAP2/HPO"/>
</dbReference>
<dbReference type="InterPro" id="IPR032816">
    <property type="entry name" value="VTT_dom"/>
</dbReference>
<evidence type="ECO:0000256" key="5">
    <source>
        <dbReference type="ARBA" id="ARBA00022989"/>
    </source>
</evidence>
<dbReference type="Pfam" id="PF14067">
    <property type="entry name" value="LssY_C"/>
    <property type="match status" value="1"/>
</dbReference>
<dbReference type="AlphaFoldDB" id="A0AAE3U0A3"/>
<reference evidence="9" key="1">
    <citation type="submission" date="2022-03" db="EMBL/GenBank/DDBJ databases">
        <title>Fererhizobium litorale gen. nov., sp. nov., isolated from sandy sediments of the Sea of Japan seashore.</title>
        <authorList>
            <person name="Romanenko L."/>
            <person name="Kurilenko V."/>
            <person name="Otstavnykh N."/>
            <person name="Svetashev V."/>
            <person name="Tekutyeva L."/>
            <person name="Isaeva M."/>
            <person name="Mikhailov V."/>
        </authorList>
    </citation>
    <scope>NUCLEOTIDE SEQUENCE</scope>
    <source>
        <strain evidence="9">KMM 9576</strain>
    </source>
</reference>
<keyword evidence="4 7" id="KW-0812">Transmembrane</keyword>
<accession>A0AAE3U0A3</accession>
<evidence type="ECO:0000313" key="9">
    <source>
        <dbReference type="EMBL" id="MDI7921116.1"/>
    </source>
</evidence>
<comment type="caution">
    <text evidence="9">The sequence shown here is derived from an EMBL/GenBank/DDBJ whole genome shotgun (WGS) entry which is preliminary data.</text>
</comment>